<dbReference type="Proteomes" id="UP001634394">
    <property type="component" value="Unassembled WGS sequence"/>
</dbReference>
<accession>A0ABD3XZG9</accession>
<protein>
    <submittedName>
        <fullName evidence="2">Uncharacterized protein</fullName>
    </submittedName>
</protein>
<dbReference type="AlphaFoldDB" id="A0ABD3XZG9"/>
<dbReference type="EMBL" id="JBJQND010000001">
    <property type="protein sequence ID" value="KAL3890470.1"/>
    <property type="molecule type" value="Genomic_DNA"/>
</dbReference>
<name>A0ABD3XZG9_SINWO</name>
<comment type="caution">
    <text evidence="2">The sequence shown here is derived from an EMBL/GenBank/DDBJ whole genome shotgun (WGS) entry which is preliminary data.</text>
</comment>
<proteinExistence type="predicted"/>
<dbReference type="SUPFAM" id="SSF52058">
    <property type="entry name" value="L domain-like"/>
    <property type="match status" value="1"/>
</dbReference>
<feature type="signal peptide" evidence="1">
    <location>
        <begin position="1"/>
        <end position="21"/>
    </location>
</feature>
<evidence type="ECO:0000313" key="3">
    <source>
        <dbReference type="Proteomes" id="UP001634394"/>
    </source>
</evidence>
<dbReference type="Gene3D" id="3.80.10.10">
    <property type="entry name" value="Ribonuclease Inhibitor"/>
    <property type="match status" value="1"/>
</dbReference>
<gene>
    <name evidence="2" type="ORF">ACJMK2_002752</name>
</gene>
<keyword evidence="3" id="KW-1185">Reference proteome</keyword>
<organism evidence="2 3">
    <name type="scientific">Sinanodonta woodiana</name>
    <name type="common">Chinese pond mussel</name>
    <name type="synonym">Anodonta woodiana</name>
    <dbReference type="NCBI Taxonomy" id="1069815"/>
    <lineage>
        <taxon>Eukaryota</taxon>
        <taxon>Metazoa</taxon>
        <taxon>Spiralia</taxon>
        <taxon>Lophotrochozoa</taxon>
        <taxon>Mollusca</taxon>
        <taxon>Bivalvia</taxon>
        <taxon>Autobranchia</taxon>
        <taxon>Heteroconchia</taxon>
        <taxon>Palaeoheterodonta</taxon>
        <taxon>Unionida</taxon>
        <taxon>Unionoidea</taxon>
        <taxon>Unionidae</taxon>
        <taxon>Unioninae</taxon>
        <taxon>Sinanodonta</taxon>
    </lineage>
</organism>
<feature type="chain" id="PRO_5044834333" evidence="1">
    <location>
        <begin position="22"/>
        <end position="206"/>
    </location>
</feature>
<dbReference type="InterPro" id="IPR032675">
    <property type="entry name" value="LRR_dom_sf"/>
</dbReference>
<evidence type="ECO:0000256" key="1">
    <source>
        <dbReference type="SAM" id="SignalP"/>
    </source>
</evidence>
<sequence>MFRALCCIVLIIGCFPTFVMGAQECPSECKCRVDEISGKIIVSCETIDRSSVVGNEAHIFNTAVISFADITWEHVEEMTLQGIHYLQLNQTILHGLSRLKVLRLTDETLTDILHPEAFLLTPNVEVLDLSYNPSLSIKSVVAALNESLPNLKYLDLCYLRNALNGQFTLNREFAKAIERKNFTTLNVSNSKISDFDDGLTSNSIRY</sequence>
<evidence type="ECO:0000313" key="2">
    <source>
        <dbReference type="EMBL" id="KAL3890470.1"/>
    </source>
</evidence>
<keyword evidence="1" id="KW-0732">Signal</keyword>
<reference evidence="2 3" key="1">
    <citation type="submission" date="2024-11" db="EMBL/GenBank/DDBJ databases">
        <title>Chromosome-level genome assembly of the freshwater bivalve Anodonta woodiana.</title>
        <authorList>
            <person name="Chen X."/>
        </authorList>
    </citation>
    <scope>NUCLEOTIDE SEQUENCE [LARGE SCALE GENOMIC DNA]</scope>
    <source>
        <strain evidence="2">MN2024</strain>
        <tissue evidence="2">Gills</tissue>
    </source>
</reference>